<gene>
    <name evidence="3" type="ORF">IAC73_00965</name>
</gene>
<dbReference type="Pfam" id="PF01551">
    <property type="entry name" value="Peptidase_M23"/>
    <property type="match status" value="1"/>
</dbReference>
<reference evidence="3" key="1">
    <citation type="submission" date="2020-10" db="EMBL/GenBank/DDBJ databases">
        <authorList>
            <person name="Gilroy R."/>
        </authorList>
    </citation>
    <scope>NUCLEOTIDE SEQUENCE</scope>
    <source>
        <strain evidence="3">10406</strain>
    </source>
</reference>
<dbReference type="InterPro" id="IPR011055">
    <property type="entry name" value="Dup_hybrid_motif"/>
</dbReference>
<dbReference type="EMBL" id="DVOE01000011">
    <property type="protein sequence ID" value="HIU98398.1"/>
    <property type="molecule type" value="Genomic_DNA"/>
</dbReference>
<dbReference type="Proteomes" id="UP000886857">
    <property type="component" value="Unassembled WGS sequence"/>
</dbReference>
<evidence type="ECO:0000259" key="2">
    <source>
        <dbReference type="Pfam" id="PF01551"/>
    </source>
</evidence>
<name>A0A9D1N964_9FIRM</name>
<evidence type="ECO:0000256" key="1">
    <source>
        <dbReference type="SAM" id="MobiDB-lite"/>
    </source>
</evidence>
<dbReference type="PANTHER" id="PTHR21666:SF291">
    <property type="entry name" value="STAGE II SPORULATION PROTEIN Q"/>
    <property type="match status" value="1"/>
</dbReference>
<reference evidence="3" key="2">
    <citation type="journal article" date="2021" name="PeerJ">
        <title>Extensive microbial diversity within the chicken gut microbiome revealed by metagenomics and culture.</title>
        <authorList>
            <person name="Gilroy R."/>
            <person name="Ravi A."/>
            <person name="Getino M."/>
            <person name="Pursley I."/>
            <person name="Horton D.L."/>
            <person name="Alikhan N.F."/>
            <person name="Baker D."/>
            <person name="Gharbi K."/>
            <person name="Hall N."/>
            <person name="Watson M."/>
            <person name="Adriaenssens E.M."/>
            <person name="Foster-Nyarko E."/>
            <person name="Jarju S."/>
            <person name="Secka A."/>
            <person name="Antonio M."/>
            <person name="Oren A."/>
            <person name="Chaudhuri R.R."/>
            <person name="La Ragione R."/>
            <person name="Hildebrand F."/>
            <person name="Pallen M.J."/>
        </authorList>
    </citation>
    <scope>NUCLEOTIDE SEQUENCE</scope>
    <source>
        <strain evidence="3">10406</strain>
    </source>
</reference>
<dbReference type="Gene3D" id="2.70.70.10">
    <property type="entry name" value="Glucose Permease (Domain IIA)"/>
    <property type="match status" value="1"/>
</dbReference>
<sequence length="218" mass="23220">MSKMSAAARKVGEFLKRNVFLILIVLCLACVATIIALAVTGDFNPDPGAAVVNPDPAPGGETQPPEEDDDDVINPEPTAPELSFALPVNGMVSKEYSDSVLAWNSTLGQYQVHLGVDFTGDDLSVFAAERGTVTETGTDILEGNYVIVDHGDGYVSRYYSLADELEVAKGDTVEKGQLIGTMSASRGSESLDGNHLHFEMSKDGVDIDPLSVIVLEEK</sequence>
<feature type="compositionally biased region" description="Acidic residues" evidence="1">
    <location>
        <begin position="64"/>
        <end position="73"/>
    </location>
</feature>
<comment type="caution">
    <text evidence="3">The sequence shown here is derived from an EMBL/GenBank/DDBJ whole genome shotgun (WGS) entry which is preliminary data.</text>
</comment>
<feature type="domain" description="M23ase beta-sheet core" evidence="2">
    <location>
        <begin position="112"/>
        <end position="209"/>
    </location>
</feature>
<accession>A0A9D1N964</accession>
<organism evidence="3 4">
    <name type="scientific">Candidatus Limadaptatus stercoripullorum</name>
    <dbReference type="NCBI Taxonomy" id="2840846"/>
    <lineage>
        <taxon>Bacteria</taxon>
        <taxon>Bacillati</taxon>
        <taxon>Bacillota</taxon>
        <taxon>Clostridia</taxon>
        <taxon>Eubacteriales</taxon>
        <taxon>Candidatus Limadaptatus</taxon>
    </lineage>
</organism>
<dbReference type="GO" id="GO:0004222">
    <property type="term" value="F:metalloendopeptidase activity"/>
    <property type="evidence" value="ECO:0007669"/>
    <property type="project" value="TreeGrafter"/>
</dbReference>
<dbReference type="PANTHER" id="PTHR21666">
    <property type="entry name" value="PEPTIDASE-RELATED"/>
    <property type="match status" value="1"/>
</dbReference>
<proteinExistence type="predicted"/>
<feature type="region of interest" description="Disordered" evidence="1">
    <location>
        <begin position="47"/>
        <end position="79"/>
    </location>
</feature>
<dbReference type="InterPro" id="IPR050570">
    <property type="entry name" value="Cell_wall_metabolism_enzyme"/>
</dbReference>
<dbReference type="SUPFAM" id="SSF51261">
    <property type="entry name" value="Duplicated hybrid motif"/>
    <property type="match status" value="1"/>
</dbReference>
<dbReference type="CDD" id="cd12797">
    <property type="entry name" value="M23_peptidase"/>
    <property type="match status" value="1"/>
</dbReference>
<dbReference type="AlphaFoldDB" id="A0A9D1N964"/>
<evidence type="ECO:0000313" key="3">
    <source>
        <dbReference type="EMBL" id="HIU98398.1"/>
    </source>
</evidence>
<evidence type="ECO:0000313" key="4">
    <source>
        <dbReference type="Proteomes" id="UP000886857"/>
    </source>
</evidence>
<protein>
    <submittedName>
        <fullName evidence="3">M23 family metallopeptidase</fullName>
    </submittedName>
</protein>
<dbReference type="InterPro" id="IPR016047">
    <property type="entry name" value="M23ase_b-sheet_dom"/>
</dbReference>